<evidence type="ECO:0000313" key="2">
    <source>
        <dbReference type="Proteomes" id="UP000054538"/>
    </source>
</evidence>
<dbReference type="AlphaFoldDB" id="A0A0D0D3Y1"/>
<sequence length="103" mass="11271">MDSPEDPRNLILCTCEKYCDGGKLVSERMFRRHATFRPQSLLPPEISRMLQQPSSSGSQFMPSSVPFSQALPTALLLSCMANTALLSLSSRMTNTSSGTELVS</sequence>
<dbReference type="HOGENOM" id="CLU_2264589_0_0_1"/>
<organism evidence="1 2">
    <name type="scientific">Paxillus rubicundulus Ve08.2h10</name>
    <dbReference type="NCBI Taxonomy" id="930991"/>
    <lineage>
        <taxon>Eukaryota</taxon>
        <taxon>Fungi</taxon>
        <taxon>Dikarya</taxon>
        <taxon>Basidiomycota</taxon>
        <taxon>Agaricomycotina</taxon>
        <taxon>Agaricomycetes</taxon>
        <taxon>Agaricomycetidae</taxon>
        <taxon>Boletales</taxon>
        <taxon>Paxilineae</taxon>
        <taxon>Paxillaceae</taxon>
        <taxon>Paxillus</taxon>
    </lineage>
</organism>
<keyword evidence="2" id="KW-1185">Reference proteome</keyword>
<dbReference type="EMBL" id="KN825415">
    <property type="protein sequence ID" value="KIK91207.1"/>
    <property type="molecule type" value="Genomic_DNA"/>
</dbReference>
<dbReference type="InParanoid" id="A0A0D0D3Y1"/>
<accession>A0A0D0D3Y1</accession>
<dbReference type="Proteomes" id="UP000054538">
    <property type="component" value="Unassembled WGS sequence"/>
</dbReference>
<reference evidence="2" key="2">
    <citation type="submission" date="2015-01" db="EMBL/GenBank/DDBJ databases">
        <title>Evolutionary Origins and Diversification of the Mycorrhizal Mutualists.</title>
        <authorList>
            <consortium name="DOE Joint Genome Institute"/>
            <consortium name="Mycorrhizal Genomics Consortium"/>
            <person name="Kohler A."/>
            <person name="Kuo A."/>
            <person name="Nagy L.G."/>
            <person name="Floudas D."/>
            <person name="Copeland A."/>
            <person name="Barry K.W."/>
            <person name="Cichocki N."/>
            <person name="Veneault-Fourrey C."/>
            <person name="LaButti K."/>
            <person name="Lindquist E.A."/>
            <person name="Lipzen A."/>
            <person name="Lundell T."/>
            <person name="Morin E."/>
            <person name="Murat C."/>
            <person name="Riley R."/>
            <person name="Ohm R."/>
            <person name="Sun H."/>
            <person name="Tunlid A."/>
            <person name="Henrissat B."/>
            <person name="Grigoriev I.V."/>
            <person name="Hibbett D.S."/>
            <person name="Martin F."/>
        </authorList>
    </citation>
    <scope>NUCLEOTIDE SEQUENCE [LARGE SCALE GENOMIC DNA]</scope>
    <source>
        <strain evidence="2">Ve08.2h10</strain>
    </source>
</reference>
<name>A0A0D0D3Y1_9AGAM</name>
<protein>
    <submittedName>
        <fullName evidence="1">Uncharacterized protein</fullName>
    </submittedName>
</protein>
<reference evidence="1 2" key="1">
    <citation type="submission" date="2014-04" db="EMBL/GenBank/DDBJ databases">
        <authorList>
            <consortium name="DOE Joint Genome Institute"/>
            <person name="Kuo A."/>
            <person name="Kohler A."/>
            <person name="Jargeat P."/>
            <person name="Nagy L.G."/>
            <person name="Floudas D."/>
            <person name="Copeland A."/>
            <person name="Barry K.W."/>
            <person name="Cichocki N."/>
            <person name="Veneault-Fourrey C."/>
            <person name="LaButti K."/>
            <person name="Lindquist E.A."/>
            <person name="Lipzen A."/>
            <person name="Lundell T."/>
            <person name="Morin E."/>
            <person name="Murat C."/>
            <person name="Sun H."/>
            <person name="Tunlid A."/>
            <person name="Henrissat B."/>
            <person name="Grigoriev I.V."/>
            <person name="Hibbett D.S."/>
            <person name="Martin F."/>
            <person name="Nordberg H.P."/>
            <person name="Cantor M.N."/>
            <person name="Hua S.X."/>
        </authorList>
    </citation>
    <scope>NUCLEOTIDE SEQUENCE [LARGE SCALE GENOMIC DNA]</scope>
    <source>
        <strain evidence="1 2">Ve08.2h10</strain>
    </source>
</reference>
<gene>
    <name evidence="1" type="ORF">PAXRUDRAFT_642502</name>
</gene>
<proteinExistence type="predicted"/>
<evidence type="ECO:0000313" key="1">
    <source>
        <dbReference type="EMBL" id="KIK91207.1"/>
    </source>
</evidence>